<protein>
    <submittedName>
        <fullName evidence="1">Uncharacterized protein</fullName>
    </submittedName>
</protein>
<dbReference type="Proteomes" id="UP000790709">
    <property type="component" value="Unassembled WGS sequence"/>
</dbReference>
<name>A0ACB8B2J0_9AGAM</name>
<dbReference type="EMBL" id="MU266614">
    <property type="protein sequence ID" value="KAH7919986.1"/>
    <property type="molecule type" value="Genomic_DNA"/>
</dbReference>
<evidence type="ECO:0000313" key="2">
    <source>
        <dbReference type="Proteomes" id="UP000790709"/>
    </source>
</evidence>
<comment type="caution">
    <text evidence="1">The sequence shown here is derived from an EMBL/GenBank/DDBJ whole genome shotgun (WGS) entry which is preliminary data.</text>
</comment>
<accession>A0ACB8B2J0</accession>
<proteinExistence type="predicted"/>
<organism evidence="1 2">
    <name type="scientific">Leucogyrophana mollusca</name>
    <dbReference type="NCBI Taxonomy" id="85980"/>
    <lineage>
        <taxon>Eukaryota</taxon>
        <taxon>Fungi</taxon>
        <taxon>Dikarya</taxon>
        <taxon>Basidiomycota</taxon>
        <taxon>Agaricomycotina</taxon>
        <taxon>Agaricomycetes</taxon>
        <taxon>Agaricomycetidae</taxon>
        <taxon>Boletales</taxon>
        <taxon>Boletales incertae sedis</taxon>
        <taxon>Leucogyrophana</taxon>
    </lineage>
</organism>
<reference evidence="1" key="1">
    <citation type="journal article" date="2021" name="New Phytol.">
        <title>Evolutionary innovations through gain and loss of genes in the ectomycorrhizal Boletales.</title>
        <authorList>
            <person name="Wu G."/>
            <person name="Miyauchi S."/>
            <person name="Morin E."/>
            <person name="Kuo A."/>
            <person name="Drula E."/>
            <person name="Varga T."/>
            <person name="Kohler A."/>
            <person name="Feng B."/>
            <person name="Cao Y."/>
            <person name="Lipzen A."/>
            <person name="Daum C."/>
            <person name="Hundley H."/>
            <person name="Pangilinan J."/>
            <person name="Johnson J."/>
            <person name="Barry K."/>
            <person name="LaButti K."/>
            <person name="Ng V."/>
            <person name="Ahrendt S."/>
            <person name="Min B."/>
            <person name="Choi I.G."/>
            <person name="Park H."/>
            <person name="Plett J.M."/>
            <person name="Magnuson J."/>
            <person name="Spatafora J.W."/>
            <person name="Nagy L.G."/>
            <person name="Henrissat B."/>
            <person name="Grigoriev I.V."/>
            <person name="Yang Z.L."/>
            <person name="Xu J."/>
            <person name="Martin F.M."/>
        </authorList>
    </citation>
    <scope>NUCLEOTIDE SEQUENCE</scope>
    <source>
        <strain evidence="1">KUC20120723A-06</strain>
    </source>
</reference>
<sequence length="151" mass="16256">MEADRQAAEAEHQKTEDKKQVGLQRIADIQGKRAVQQVKAAASHTLRPRPRAVAKAASPSKSQPGGSSRVQPAKSNSADSEMQEHGIAGSDAEMATEGEVAWDPDAGDDREESEDGVMHQKCLVARTLIIDEYTMPNAAQDDPSFINSQFG</sequence>
<gene>
    <name evidence="1" type="ORF">BV22DRAFT_1050687</name>
</gene>
<evidence type="ECO:0000313" key="1">
    <source>
        <dbReference type="EMBL" id="KAH7919986.1"/>
    </source>
</evidence>
<keyword evidence="2" id="KW-1185">Reference proteome</keyword>